<dbReference type="PANTHER" id="PTHR43423:SF1">
    <property type="entry name" value="ABC TRANSPORTER I FAMILY MEMBER 17"/>
    <property type="match status" value="1"/>
</dbReference>
<dbReference type="PROSITE" id="PS50893">
    <property type="entry name" value="ABC_TRANSPORTER_2"/>
    <property type="match status" value="1"/>
</dbReference>
<dbReference type="InterPro" id="IPR003439">
    <property type="entry name" value="ABC_transporter-like_ATP-bd"/>
</dbReference>
<dbReference type="PANTHER" id="PTHR43423">
    <property type="entry name" value="ABC TRANSPORTER I FAMILY MEMBER 17"/>
    <property type="match status" value="1"/>
</dbReference>
<keyword evidence="2" id="KW-0547">Nucleotide-binding</keyword>
<evidence type="ECO:0000259" key="4">
    <source>
        <dbReference type="PROSITE" id="PS50893"/>
    </source>
</evidence>
<dbReference type="Proteomes" id="UP000256337">
    <property type="component" value="Unassembled WGS sequence"/>
</dbReference>
<evidence type="ECO:0000256" key="3">
    <source>
        <dbReference type="ARBA" id="ARBA00022840"/>
    </source>
</evidence>
<feature type="domain" description="ABC transporter" evidence="4">
    <location>
        <begin position="2"/>
        <end position="215"/>
    </location>
</feature>
<comment type="caution">
    <text evidence="6">The sequence shown here is derived from an EMBL/GenBank/DDBJ whole genome shotgun (WGS) entry which is preliminary data.</text>
</comment>
<evidence type="ECO:0000313" key="9">
    <source>
        <dbReference type="Proteomes" id="UP000256562"/>
    </source>
</evidence>
<dbReference type="Gene3D" id="3.40.50.300">
    <property type="entry name" value="P-loop containing nucleotide triphosphate hydrolases"/>
    <property type="match status" value="1"/>
</dbReference>
<organism evidence="6 9">
    <name type="scientific">Staphylococcus felis</name>
    <dbReference type="NCBI Taxonomy" id="46127"/>
    <lineage>
        <taxon>Bacteria</taxon>
        <taxon>Bacillati</taxon>
        <taxon>Bacillota</taxon>
        <taxon>Bacilli</taxon>
        <taxon>Bacillales</taxon>
        <taxon>Staphylococcaceae</taxon>
        <taxon>Staphylococcus</taxon>
    </lineage>
</organism>
<dbReference type="GO" id="GO:0016887">
    <property type="term" value="F:ATP hydrolysis activity"/>
    <property type="evidence" value="ECO:0007669"/>
    <property type="project" value="InterPro"/>
</dbReference>
<gene>
    <name evidence="7" type="ORF">DOS76_02280</name>
    <name evidence="6" type="ORF">DOS83_06570</name>
    <name evidence="5" type="ORF">I9026_11845</name>
</gene>
<dbReference type="AlphaFoldDB" id="A0A2K3ZB39"/>
<dbReference type="Proteomes" id="UP000256562">
    <property type="component" value="Unassembled WGS sequence"/>
</dbReference>
<keyword evidence="1" id="KW-0813">Transport</keyword>
<dbReference type="PROSITE" id="PS00211">
    <property type="entry name" value="ABC_TRANSPORTER_1"/>
    <property type="match status" value="1"/>
</dbReference>
<keyword evidence="10" id="KW-1185">Reference proteome</keyword>
<dbReference type="Proteomes" id="UP000597038">
    <property type="component" value="Unassembled WGS sequence"/>
</dbReference>
<accession>A0A2K3ZB39</accession>
<dbReference type="SMART" id="SM00382">
    <property type="entry name" value="AAA"/>
    <property type="match status" value="1"/>
</dbReference>
<sequence length="216" mass="24418">MLHLHNIGYSVENRRILNDINITFSKGEAVAVVGPSGSGKSTLLRLIADLISPTEGDITFKGQFYKDYPPEKLRQNISYLPQSVELFGQTIADNLSFPARTRGESFDQKRAKSLLKQMGLQKYKLSDYVQYMSGGEQQRVTIARQLMYVPDVLLLDEATSALDAKNSQSIEKLIFQMVKEGTTVLWITHNQEQSQSQFDRKITIKNGEIVKEVQLT</sequence>
<reference evidence="8 9" key="1">
    <citation type="journal article" date="2018" name="Vet. Microbiol.">
        <title>Characterisation of Staphylococcus felis isolated from cats using whole genome sequencing.</title>
        <authorList>
            <person name="Worthing K."/>
            <person name="Pang S."/>
            <person name="Trott D.J."/>
            <person name="Abraham S."/>
            <person name="Coombs G.W."/>
            <person name="Jordan D."/>
            <person name="McIntyre L."/>
            <person name="Davies M.R."/>
            <person name="Norris J."/>
        </authorList>
    </citation>
    <scope>NUCLEOTIDE SEQUENCE [LARGE SCALE GENOMIC DNA]</scope>
    <source>
        <strain evidence="7 8">F25</strain>
        <strain evidence="6 9">F9</strain>
    </source>
</reference>
<dbReference type="EMBL" id="QKYD01000040">
    <property type="protein sequence ID" value="REI24280.1"/>
    <property type="molecule type" value="Genomic_DNA"/>
</dbReference>
<evidence type="ECO:0000313" key="10">
    <source>
        <dbReference type="Proteomes" id="UP000597038"/>
    </source>
</evidence>
<dbReference type="SUPFAM" id="SSF52540">
    <property type="entry name" value="P-loop containing nucleoside triphosphate hydrolases"/>
    <property type="match status" value="1"/>
</dbReference>
<proteinExistence type="predicted"/>
<dbReference type="GO" id="GO:0005524">
    <property type="term" value="F:ATP binding"/>
    <property type="evidence" value="ECO:0007669"/>
    <property type="project" value="UniProtKB-KW"/>
</dbReference>
<reference evidence="5 10" key="2">
    <citation type="submission" date="2020-12" db="EMBL/GenBank/DDBJ databases">
        <title>Genomic analysis of Staphylococcus felis from a cat with skin infection.</title>
        <authorList>
            <person name="Aslantas O."/>
            <person name="Keskin O."/>
            <person name="Buyukaltay K."/>
            <person name="Gullu Yucetepe A."/>
        </authorList>
    </citation>
    <scope>NUCLEOTIDE SEQUENCE [LARGE SCALE GENOMIC DNA]</scope>
    <source>
        <strain evidence="5 10">HARRANVET</strain>
    </source>
</reference>
<dbReference type="InterPro" id="IPR017871">
    <property type="entry name" value="ABC_transporter-like_CS"/>
</dbReference>
<dbReference type="KEGG" id="sfq:C7J90_06950"/>
<evidence type="ECO:0000313" key="7">
    <source>
        <dbReference type="EMBL" id="REI24280.1"/>
    </source>
</evidence>
<name>A0A2K3ZB39_9STAP</name>
<evidence type="ECO:0000256" key="2">
    <source>
        <dbReference type="ARBA" id="ARBA00022741"/>
    </source>
</evidence>
<dbReference type="EMBL" id="JAEDAQ010000028">
    <property type="protein sequence ID" value="MBH9582062.1"/>
    <property type="molecule type" value="Genomic_DNA"/>
</dbReference>
<dbReference type="GeneID" id="48057959"/>
<evidence type="ECO:0000313" key="8">
    <source>
        <dbReference type="Proteomes" id="UP000256337"/>
    </source>
</evidence>
<evidence type="ECO:0000313" key="6">
    <source>
        <dbReference type="EMBL" id="REH95340.1"/>
    </source>
</evidence>
<dbReference type="InterPro" id="IPR027417">
    <property type="entry name" value="P-loop_NTPase"/>
</dbReference>
<protein>
    <submittedName>
        <fullName evidence="6">ATP-binding cassette domain-containing protein</fullName>
    </submittedName>
</protein>
<dbReference type="InterPro" id="IPR003593">
    <property type="entry name" value="AAA+_ATPase"/>
</dbReference>
<dbReference type="Pfam" id="PF00005">
    <property type="entry name" value="ABC_tran"/>
    <property type="match status" value="1"/>
</dbReference>
<keyword evidence="3 6" id="KW-0067">ATP-binding</keyword>
<evidence type="ECO:0000256" key="1">
    <source>
        <dbReference type="ARBA" id="ARBA00022448"/>
    </source>
</evidence>
<evidence type="ECO:0000313" key="5">
    <source>
        <dbReference type="EMBL" id="MBH9582062.1"/>
    </source>
</evidence>
<dbReference type="RefSeq" id="WP_103209794.1">
    <property type="nucleotide sequence ID" value="NZ_CAJUZR010000046.1"/>
</dbReference>
<dbReference type="EMBL" id="QKXQ01000305">
    <property type="protein sequence ID" value="REH95340.1"/>
    <property type="molecule type" value="Genomic_DNA"/>
</dbReference>
<dbReference type="OrthoDB" id="9785080at2"/>